<evidence type="ECO:0000256" key="2">
    <source>
        <dbReference type="ARBA" id="ARBA00022729"/>
    </source>
</evidence>
<evidence type="ECO:0000256" key="1">
    <source>
        <dbReference type="ARBA" id="ARBA00008779"/>
    </source>
</evidence>
<dbReference type="InterPro" id="IPR017850">
    <property type="entry name" value="Alkaline_phosphatase_core_sf"/>
</dbReference>
<feature type="domain" description="Sulfatase N-terminal" evidence="5">
    <location>
        <begin position="14"/>
        <end position="392"/>
    </location>
</feature>
<dbReference type="PANTHER" id="PTHR43108:SF6">
    <property type="entry name" value="N-SULPHOGLUCOSAMINE SULPHOHYDROLASE"/>
    <property type="match status" value="1"/>
</dbReference>
<keyword evidence="4" id="KW-0325">Glycoprotein</keyword>
<dbReference type="SUPFAM" id="SSF53649">
    <property type="entry name" value="Alkaline phosphatase-like"/>
    <property type="match status" value="1"/>
</dbReference>
<dbReference type="GeneID" id="54472532"/>
<sequence length="525" mass="60517">MVRNTPAPPKGRRPNILFIMADDHAAKAIGAYGAGINKTPHIDRLAREGMLFNHCYVTNSICTPSRAAILTGTHNHVNAVRTLDNKIDNWMPNVAKHLKYAGYQTAMIGKWHLGEGKAHEPTGFDHWSVLPDQGVYYDPVFIEPHGQEVVVGYVTDIITDKTIDFISNRDANKPFFIMCHHKAPHRSWEYKRTHKDLYRDEIKLPDTLTDDYKHRASAAKAAKMRVAEDMTFFDLGLVQPEGGSEVGELIGSMGDVRKIPFPEDVSNMVLIDRDTGTNYRFKDREELRRFKYQRYMQRYLRCVHSIDENVGRLLDYLDSSGKDVVNNTLIMYTSDQGFFLGDHGWFDKRFMYEESFQMPLLARFPREISPGIICNDIVSNVDFAPLWLDLAGHPIPSYMQGFSFRPLLHGQRPKGWQKVAYHRYWMHNDSPHECRAHYGVRNQRYKIIYWYNLDYGLPGTRPGGEPPEWELFDCQGDPLELMNQYDNPDYAEVVKEMTTLLDEKMLQIGDIPEHGRLRPALASPT</sequence>
<evidence type="ECO:0000256" key="4">
    <source>
        <dbReference type="ARBA" id="ARBA00023180"/>
    </source>
</evidence>
<dbReference type="PANTHER" id="PTHR43108">
    <property type="entry name" value="N-ACETYLGLUCOSAMINE-6-SULFATASE FAMILY MEMBER"/>
    <property type="match status" value="1"/>
</dbReference>
<keyword evidence="7" id="KW-1185">Reference proteome</keyword>
<dbReference type="Pfam" id="PF00884">
    <property type="entry name" value="Sulfatase"/>
    <property type="match status" value="1"/>
</dbReference>
<accession>A0A6A6PKT1</accession>
<dbReference type="InterPro" id="IPR024607">
    <property type="entry name" value="Sulfatase_CS"/>
</dbReference>
<evidence type="ECO:0000256" key="3">
    <source>
        <dbReference type="ARBA" id="ARBA00022801"/>
    </source>
</evidence>
<dbReference type="PROSITE" id="PS00149">
    <property type="entry name" value="SULFATASE_2"/>
    <property type="match status" value="1"/>
</dbReference>
<dbReference type="CDD" id="cd16031">
    <property type="entry name" value="G6S_like"/>
    <property type="match status" value="1"/>
</dbReference>
<dbReference type="GO" id="GO:0016787">
    <property type="term" value="F:hydrolase activity"/>
    <property type="evidence" value="ECO:0007669"/>
    <property type="project" value="UniProtKB-KW"/>
</dbReference>
<dbReference type="InterPro" id="IPR000917">
    <property type="entry name" value="Sulfatase_N"/>
</dbReference>
<evidence type="ECO:0000313" key="6">
    <source>
        <dbReference type="EMBL" id="KAF2480670.1"/>
    </source>
</evidence>
<evidence type="ECO:0000259" key="5">
    <source>
        <dbReference type="Pfam" id="PF00884"/>
    </source>
</evidence>
<dbReference type="Proteomes" id="UP000799767">
    <property type="component" value="Unassembled WGS sequence"/>
</dbReference>
<keyword evidence="3" id="KW-0378">Hydrolase</keyword>
<keyword evidence="2" id="KW-0732">Signal</keyword>
<gene>
    <name evidence="6" type="ORF">BDY17DRAFT_255390</name>
</gene>
<dbReference type="RefSeq" id="XP_033587240.1">
    <property type="nucleotide sequence ID" value="XM_033731530.1"/>
</dbReference>
<dbReference type="PROSITE" id="PS00523">
    <property type="entry name" value="SULFATASE_1"/>
    <property type="match status" value="1"/>
</dbReference>
<reference evidence="6" key="1">
    <citation type="journal article" date="2020" name="Stud. Mycol.">
        <title>101 Dothideomycetes genomes: a test case for predicting lifestyles and emergence of pathogens.</title>
        <authorList>
            <person name="Haridas S."/>
            <person name="Albert R."/>
            <person name="Binder M."/>
            <person name="Bloem J."/>
            <person name="Labutti K."/>
            <person name="Salamov A."/>
            <person name="Andreopoulos B."/>
            <person name="Baker S."/>
            <person name="Barry K."/>
            <person name="Bills G."/>
            <person name="Bluhm B."/>
            <person name="Cannon C."/>
            <person name="Castanera R."/>
            <person name="Culley D."/>
            <person name="Daum C."/>
            <person name="Ezra D."/>
            <person name="Gonzalez J."/>
            <person name="Henrissat B."/>
            <person name="Kuo A."/>
            <person name="Liang C."/>
            <person name="Lipzen A."/>
            <person name="Lutzoni F."/>
            <person name="Magnuson J."/>
            <person name="Mondo S."/>
            <person name="Nolan M."/>
            <person name="Ohm R."/>
            <person name="Pangilinan J."/>
            <person name="Park H.-J."/>
            <person name="Ramirez L."/>
            <person name="Alfaro M."/>
            <person name="Sun H."/>
            <person name="Tritt A."/>
            <person name="Yoshinaga Y."/>
            <person name="Zwiers L.-H."/>
            <person name="Turgeon B."/>
            <person name="Goodwin S."/>
            <person name="Spatafora J."/>
            <person name="Crous P."/>
            <person name="Grigoriev I."/>
        </authorList>
    </citation>
    <scope>NUCLEOTIDE SEQUENCE</scope>
    <source>
        <strain evidence="6">CBS 113389</strain>
    </source>
</reference>
<protein>
    <submittedName>
        <fullName evidence="6">Alkaline-phosphatase-like protein</fullName>
    </submittedName>
</protein>
<dbReference type="Gene3D" id="3.40.720.10">
    <property type="entry name" value="Alkaline Phosphatase, subunit A"/>
    <property type="match status" value="2"/>
</dbReference>
<proteinExistence type="inferred from homology"/>
<name>A0A6A6PKT1_9PEZI</name>
<dbReference type="EMBL" id="MU001639">
    <property type="protein sequence ID" value="KAF2480670.1"/>
    <property type="molecule type" value="Genomic_DNA"/>
</dbReference>
<dbReference type="AlphaFoldDB" id="A0A6A6PKT1"/>
<organism evidence="6 7">
    <name type="scientific">Neohortaea acidophila</name>
    <dbReference type="NCBI Taxonomy" id="245834"/>
    <lineage>
        <taxon>Eukaryota</taxon>
        <taxon>Fungi</taxon>
        <taxon>Dikarya</taxon>
        <taxon>Ascomycota</taxon>
        <taxon>Pezizomycotina</taxon>
        <taxon>Dothideomycetes</taxon>
        <taxon>Dothideomycetidae</taxon>
        <taxon>Mycosphaerellales</taxon>
        <taxon>Teratosphaeriaceae</taxon>
        <taxon>Neohortaea</taxon>
    </lineage>
</organism>
<comment type="similarity">
    <text evidence="1">Belongs to the sulfatase family.</text>
</comment>
<dbReference type="OrthoDB" id="103349at2759"/>
<evidence type="ECO:0000313" key="7">
    <source>
        <dbReference type="Proteomes" id="UP000799767"/>
    </source>
</evidence>